<evidence type="ECO:0000256" key="1">
    <source>
        <dbReference type="ARBA" id="ARBA00022884"/>
    </source>
</evidence>
<protein>
    <recommendedName>
        <fullName evidence="3">Chromatin target of PRMT1 protein C-terminal domain-containing protein</fullName>
    </recommendedName>
</protein>
<feature type="domain" description="Chromatin target of PRMT1 protein C-terminal" evidence="3">
    <location>
        <begin position="9"/>
        <end position="71"/>
    </location>
</feature>
<dbReference type="Pfam" id="PF13865">
    <property type="entry name" value="FoP_duplication"/>
    <property type="match status" value="1"/>
</dbReference>
<accession>A0A0C9VH56</accession>
<dbReference type="EMBL" id="KN837175">
    <property type="protein sequence ID" value="KIJ36681.1"/>
    <property type="molecule type" value="Genomic_DNA"/>
</dbReference>
<proteinExistence type="predicted"/>
<reference evidence="4 5" key="1">
    <citation type="submission" date="2014-06" db="EMBL/GenBank/DDBJ databases">
        <title>Evolutionary Origins and Diversification of the Mycorrhizal Mutualists.</title>
        <authorList>
            <consortium name="DOE Joint Genome Institute"/>
            <consortium name="Mycorrhizal Genomics Consortium"/>
            <person name="Kohler A."/>
            <person name="Kuo A."/>
            <person name="Nagy L.G."/>
            <person name="Floudas D."/>
            <person name="Copeland A."/>
            <person name="Barry K.W."/>
            <person name="Cichocki N."/>
            <person name="Veneault-Fourrey C."/>
            <person name="LaButti K."/>
            <person name="Lindquist E.A."/>
            <person name="Lipzen A."/>
            <person name="Lundell T."/>
            <person name="Morin E."/>
            <person name="Murat C."/>
            <person name="Riley R."/>
            <person name="Ohm R."/>
            <person name="Sun H."/>
            <person name="Tunlid A."/>
            <person name="Henrissat B."/>
            <person name="Grigoriev I.V."/>
            <person name="Hibbett D.S."/>
            <person name="Martin F."/>
        </authorList>
    </citation>
    <scope>NUCLEOTIDE SEQUENCE [LARGE SCALE GENOMIC DNA]</scope>
    <source>
        <strain evidence="4 5">SS14</strain>
    </source>
</reference>
<feature type="region of interest" description="Disordered" evidence="2">
    <location>
        <begin position="14"/>
        <end position="57"/>
    </location>
</feature>
<evidence type="ECO:0000313" key="4">
    <source>
        <dbReference type="EMBL" id="KIJ36681.1"/>
    </source>
</evidence>
<organism evidence="4 5">
    <name type="scientific">Sphaerobolus stellatus (strain SS14)</name>
    <dbReference type="NCBI Taxonomy" id="990650"/>
    <lineage>
        <taxon>Eukaryota</taxon>
        <taxon>Fungi</taxon>
        <taxon>Dikarya</taxon>
        <taxon>Basidiomycota</taxon>
        <taxon>Agaricomycotina</taxon>
        <taxon>Agaricomycetes</taxon>
        <taxon>Phallomycetidae</taxon>
        <taxon>Geastrales</taxon>
        <taxon>Sphaerobolaceae</taxon>
        <taxon>Sphaerobolus</taxon>
    </lineage>
</organism>
<evidence type="ECO:0000256" key="2">
    <source>
        <dbReference type="SAM" id="MobiDB-lite"/>
    </source>
</evidence>
<gene>
    <name evidence="4" type="ORF">M422DRAFT_232249</name>
</gene>
<keyword evidence="1" id="KW-0694">RNA-binding</keyword>
<dbReference type="InterPro" id="IPR025715">
    <property type="entry name" value="FoP_C"/>
</dbReference>
<dbReference type="HOGENOM" id="CLU_2251748_0_0_1"/>
<sequence>MKIEIVVDPRKAPTPLSARVSSAPSVARGGGVRGGRGRGRGRGGPGGRRQDERPKKTVEDLDAEMEVWNILVVNFPFKLLRILLNVGLQPSRTSIRSFFVTDSL</sequence>
<keyword evidence="5" id="KW-1185">Reference proteome</keyword>
<feature type="compositionally biased region" description="Basic and acidic residues" evidence="2">
    <location>
        <begin position="48"/>
        <end position="57"/>
    </location>
</feature>
<dbReference type="AlphaFoldDB" id="A0A0C9VH56"/>
<dbReference type="SMART" id="SM01218">
    <property type="entry name" value="FoP_duplication"/>
    <property type="match status" value="1"/>
</dbReference>
<evidence type="ECO:0000259" key="3">
    <source>
        <dbReference type="SMART" id="SM01218"/>
    </source>
</evidence>
<dbReference type="Proteomes" id="UP000054279">
    <property type="component" value="Unassembled WGS sequence"/>
</dbReference>
<feature type="compositionally biased region" description="Low complexity" evidence="2">
    <location>
        <begin position="17"/>
        <end position="27"/>
    </location>
</feature>
<evidence type="ECO:0000313" key="5">
    <source>
        <dbReference type="Proteomes" id="UP000054279"/>
    </source>
</evidence>
<name>A0A0C9VH56_SPHS4</name>
<dbReference type="GO" id="GO:0003723">
    <property type="term" value="F:RNA binding"/>
    <property type="evidence" value="ECO:0007669"/>
    <property type="project" value="UniProtKB-KW"/>
</dbReference>